<proteinExistence type="predicted"/>
<evidence type="ECO:0000256" key="2">
    <source>
        <dbReference type="SAM" id="Phobius"/>
    </source>
</evidence>
<feature type="compositionally biased region" description="Low complexity" evidence="1">
    <location>
        <begin position="1490"/>
        <end position="1499"/>
    </location>
</feature>
<feature type="compositionally biased region" description="Low complexity" evidence="1">
    <location>
        <begin position="1014"/>
        <end position="1023"/>
    </location>
</feature>
<feature type="transmembrane region" description="Helical" evidence="2">
    <location>
        <begin position="1619"/>
        <end position="1641"/>
    </location>
</feature>
<dbReference type="EMBL" id="LSRX01000391">
    <property type="protein sequence ID" value="OLP98609.1"/>
    <property type="molecule type" value="Genomic_DNA"/>
</dbReference>
<keyword evidence="2" id="KW-0812">Transmembrane</keyword>
<organism evidence="3 4">
    <name type="scientific">Symbiodinium microadriaticum</name>
    <name type="common">Dinoflagellate</name>
    <name type="synonym">Zooxanthella microadriatica</name>
    <dbReference type="NCBI Taxonomy" id="2951"/>
    <lineage>
        <taxon>Eukaryota</taxon>
        <taxon>Sar</taxon>
        <taxon>Alveolata</taxon>
        <taxon>Dinophyceae</taxon>
        <taxon>Suessiales</taxon>
        <taxon>Symbiodiniaceae</taxon>
        <taxon>Symbiodinium</taxon>
    </lineage>
</organism>
<feature type="region of interest" description="Disordered" evidence="1">
    <location>
        <begin position="978"/>
        <end position="1023"/>
    </location>
</feature>
<keyword evidence="4" id="KW-1185">Reference proteome</keyword>
<feature type="compositionally biased region" description="Basic residues" evidence="1">
    <location>
        <begin position="1455"/>
        <end position="1466"/>
    </location>
</feature>
<sequence>MDIQSIEGPARHACAIWLCGAGSKKLGRGYAGNINALHVADEAHLRLKFADAKDFLRESEADISSLPMKDLMVRMHAQLAERCTGLAFVRLSGMMYSSLLDNLTPEQRVTLLGLGISVKQAAFDAAGNLCFLPRTAFQIPLGLCYLASHLSWRSLALVPNSKWDADCDAICLHQEVRYFADRCQFQGSAIADFVAPSVLQPSNQLFTALAEDLCQWASSIVSASEDPELTTNDLEQYVIWLNSLREASSSKRRTADHQWEKQTSSSFSGRAGGRGAFNPSTGTRGRYRTMFLIQCLLFALHLKESSSVARALRRAFAILPDYWCKTLETCFSMESIPSAATVSRARLYLDTAFMGFMRKEFSRLIASDSVFFLLMDSSPQGFQNWMMAEVFGIEGSELLKVMSMFFDCCEFGSSVEAGDLEPDASELSDFLDYTEQIRGAALANFAFLLLEDVQAMLSCTHTYTSDMGTESGFNLATVSLQGYFPYWLDNSSLSFDFVDDGPAAVADACDSLELPNHVLHSDCARRLESISLEAALYVPGIFHIIDNATKDILKKSLIWETTAHSMLDAVLLFFNATHRRTWFVARCCTGRFRGWEMSFQSASPKLDGGRTWGVVSAGVAWVQERKIILQNAWDSTALISAPDNEHDQHGQESGKLVQRVDEAIRDPLFWAFLDLCSLLMDLLDRITSWTQGCACHSSGTLRNLLRPLLRGSEPISCPMRGRRAAEMACGELHELLESLFSFNDSQIALVHTAGLPDAEKTRLLLDWSAMKVHLRMQFDLKLSPWRHLPLKALCLGHWNLQKARAMLWECFVDWENMPEQLQASAHPQTRMLFLDLRTEVQAFLRDEHKSCWPRLQKLRAKAAFTSVLEQSIERRHAILHQHLKSAPCHSAAFVSLCERKQEILDRVTDGKGAALAEICETTRTAPLVADMLGLSQHPAFASYHVTAAERLDVGVPHTLVCSVVYRCDIHTQYASLPKVQKPPRDPKYLPLPPLQDTNGDGGSIPSALVREPGSEAAPAETESASSEFLHGLREFHAWQHLSATGGSSQFFSIAPRQALPVSASELMLPLQEALARTSNQDGARGRKLPLSLCDGPKDVVVDFEFQEDSGAVQASSASLEKSGLLLQGILPSETAVASASGTDVGPVEGHTFFRVIAGAPAGKKLARTDAGVELRPEHMVIQKCAVHHVNKRQREVGIEVDQGRCQPELMQRPASLNSCLLWNVARAEASFAGNGKALSPEEQAALDQLLEAGATAADAGLRQLQRFELSAHSQQFRVLQQGLQSLQAAGLASSLQLGAKSTAWTLTAEGLGRLCHTVVLHSPVRILELPAVPQLMARLQENGFELVVRDRDIKAEPVPFNAHTEKPKKWYAREKTFEISRDYLVALLSPDTVRKHGHSEVRHLQKASFYKELLGQPARRRRLQSAGKGTEGGDMVIVGDAGDALEDLAPAQKEKRAKTQRARHTGAVRERHAQAALPDAADGDGDGVGDEAAAGGPPAHTRSVHPKSFSWGAAMITFKAPRSYQVRCPRICTHRHASGKITACTKTRSFSTPEEEALVIRQLKFWVSQARDYSSRKDHMEKCPFLQPPCDEELEAAKLGSDYETEDEHLRPVAKRRPWLRGLWFCGYIIGAEAVLGGFLASVQAYRVREWVTAVVYAGSWWDKQMAGWRQPVDSKIAAGGRIH</sequence>
<keyword evidence="2" id="KW-0472">Membrane</keyword>
<reference evidence="3 4" key="1">
    <citation type="submission" date="2016-02" db="EMBL/GenBank/DDBJ databases">
        <title>Genome analysis of coral dinoflagellate symbionts highlights evolutionary adaptations to a symbiotic lifestyle.</title>
        <authorList>
            <person name="Aranda M."/>
            <person name="Li Y."/>
            <person name="Liew Y.J."/>
            <person name="Baumgarten S."/>
            <person name="Simakov O."/>
            <person name="Wilson M."/>
            <person name="Piel J."/>
            <person name="Ashoor H."/>
            <person name="Bougouffa S."/>
            <person name="Bajic V.B."/>
            <person name="Ryu T."/>
            <person name="Ravasi T."/>
            <person name="Bayer T."/>
            <person name="Micklem G."/>
            <person name="Kim H."/>
            <person name="Bhak J."/>
            <person name="Lajeunesse T.C."/>
            <person name="Voolstra C.R."/>
        </authorList>
    </citation>
    <scope>NUCLEOTIDE SEQUENCE [LARGE SCALE GENOMIC DNA]</scope>
    <source>
        <strain evidence="3 4">CCMP2467</strain>
    </source>
</reference>
<keyword evidence="2" id="KW-1133">Transmembrane helix</keyword>
<gene>
    <name evidence="3" type="ORF">AK812_SmicGene18941</name>
</gene>
<protein>
    <submittedName>
        <fullName evidence="3">Uncharacterized protein</fullName>
    </submittedName>
</protein>
<dbReference type="Proteomes" id="UP000186817">
    <property type="component" value="Unassembled WGS sequence"/>
</dbReference>
<evidence type="ECO:0000256" key="1">
    <source>
        <dbReference type="SAM" id="MobiDB-lite"/>
    </source>
</evidence>
<evidence type="ECO:0000313" key="3">
    <source>
        <dbReference type="EMBL" id="OLP98609.1"/>
    </source>
</evidence>
<name>A0A1Q9DTW6_SYMMI</name>
<evidence type="ECO:0000313" key="4">
    <source>
        <dbReference type="Proteomes" id="UP000186817"/>
    </source>
</evidence>
<comment type="caution">
    <text evidence="3">The sequence shown here is derived from an EMBL/GenBank/DDBJ whole genome shotgun (WGS) entry which is preliminary data.</text>
</comment>
<feature type="region of interest" description="Disordered" evidence="1">
    <location>
        <begin position="1452"/>
        <end position="1505"/>
    </location>
</feature>
<accession>A0A1Q9DTW6</accession>
<dbReference type="OrthoDB" id="421016at2759"/>
<feature type="region of interest" description="Disordered" evidence="1">
    <location>
        <begin position="252"/>
        <end position="271"/>
    </location>
</feature>